<keyword evidence="3" id="KW-0677">Repeat</keyword>
<dbReference type="FunCoup" id="A0A316VSD0">
    <property type="interactions" value="534"/>
</dbReference>
<comment type="subcellular location">
    <subcellularLocation>
        <location evidence="1">Nucleus</location>
    </subcellularLocation>
</comment>
<dbReference type="InterPro" id="IPR036322">
    <property type="entry name" value="WD40_repeat_dom_sf"/>
</dbReference>
<evidence type="ECO:0000256" key="3">
    <source>
        <dbReference type="ARBA" id="ARBA00022737"/>
    </source>
</evidence>
<dbReference type="GeneID" id="37034182"/>
<feature type="region of interest" description="Disordered" evidence="6">
    <location>
        <begin position="199"/>
        <end position="264"/>
    </location>
</feature>
<dbReference type="PROSITE" id="PS50294">
    <property type="entry name" value="WD_REPEATS_REGION"/>
    <property type="match status" value="2"/>
</dbReference>
<dbReference type="Pfam" id="PF00400">
    <property type="entry name" value="WD40"/>
    <property type="match status" value="5"/>
</dbReference>
<dbReference type="PROSITE" id="PS50082">
    <property type="entry name" value="WD_REPEATS_2"/>
    <property type="match status" value="4"/>
</dbReference>
<feature type="compositionally biased region" description="Low complexity" evidence="6">
    <location>
        <begin position="593"/>
        <end position="603"/>
    </location>
</feature>
<sequence length="707" mass="75514">MPDSFFERKRKRPSSKGEGSGSTGSGKRADASKTKSRLNGKKRRNEGSASESSDGGEAVGDAETMDLRHSYTHAMGSASEDEMEETPAQARVRLAKLYVDGMKKDLGGVETGADAAQTDAENISSRLLGVAQSRSSHVNIRVAQLIKPPRADDVLGVRGHQKSVTCAALSLRGDSIFTSSKDGVICRWGLADGKLVSRSELRPRHSSQASDARSSSRNKTHIQLSSRSGAGRKRARKAMSSGSLEEAERSAMPSLGGASTSMLGEKEGHTDEIWSLALSDDGTLLASGGRDRRVGLWAIEPRADARELSDVASSRQTLTAAPRWVAGLSGHKDSITSLSFRVGSGVTELFSASLDRTLKLWDAAQRSYIETFFGHQESCLSVSALRGELAASAGGRDKTIRWWKVRDESQLVFRAGARSKVREVIEGGNWRREEEEKTSGGSVFVEGSVDCVAMVDEHNFISGGDSGVISLWSLARKKPTYTHFAAHGFDDLPSFSSGDAASADGDEDDASAARSTTRQPRPITSVAALPYADVFASGSHDGNIRLWALDASLRKFTALFSIPTLGFVNSLQLARPRILPEANSWRRRGGVGASLESSSLGSETIDEDDVAGASASRKRPQRDIVLVAALGQEPKFGRWASIKRTSALKRAAAQNLVHGLTEDAQQLNGTLADTSNGLDAASTSARVRNGAIVVRLRVATPTDVTAE</sequence>
<keyword evidence="2 5" id="KW-0853">WD repeat</keyword>
<keyword evidence="8" id="KW-1185">Reference proteome</keyword>
<dbReference type="InterPro" id="IPR001680">
    <property type="entry name" value="WD40_rpt"/>
</dbReference>
<feature type="region of interest" description="Disordered" evidence="6">
    <location>
        <begin position="589"/>
        <end position="616"/>
    </location>
</feature>
<organism evidence="7 8">
    <name type="scientific">Ceraceosorus guamensis</name>
    <dbReference type="NCBI Taxonomy" id="1522189"/>
    <lineage>
        <taxon>Eukaryota</taxon>
        <taxon>Fungi</taxon>
        <taxon>Dikarya</taxon>
        <taxon>Basidiomycota</taxon>
        <taxon>Ustilaginomycotina</taxon>
        <taxon>Exobasidiomycetes</taxon>
        <taxon>Ceraceosorales</taxon>
        <taxon>Ceraceosoraceae</taxon>
        <taxon>Ceraceosorus</taxon>
    </lineage>
</organism>
<dbReference type="PANTHER" id="PTHR19865">
    <property type="entry name" value="U3 SMALL NUCLEOLAR RNA INTERACTING PROTEIN 2"/>
    <property type="match status" value="1"/>
</dbReference>
<reference evidence="7 8" key="1">
    <citation type="journal article" date="2018" name="Mol. Biol. Evol.">
        <title>Broad Genomic Sampling Reveals a Smut Pathogenic Ancestry of the Fungal Clade Ustilaginomycotina.</title>
        <authorList>
            <person name="Kijpornyongpan T."/>
            <person name="Mondo S.J."/>
            <person name="Barry K."/>
            <person name="Sandor L."/>
            <person name="Lee J."/>
            <person name="Lipzen A."/>
            <person name="Pangilinan J."/>
            <person name="LaButti K."/>
            <person name="Hainaut M."/>
            <person name="Henrissat B."/>
            <person name="Grigoriev I.V."/>
            <person name="Spatafora J.W."/>
            <person name="Aime M.C."/>
        </authorList>
    </citation>
    <scope>NUCLEOTIDE SEQUENCE [LARGE SCALE GENOMIC DNA]</scope>
    <source>
        <strain evidence="7 8">MCA 4658</strain>
    </source>
</reference>
<dbReference type="InterPro" id="IPR015943">
    <property type="entry name" value="WD40/YVTN_repeat-like_dom_sf"/>
</dbReference>
<feature type="region of interest" description="Disordered" evidence="6">
    <location>
        <begin position="498"/>
        <end position="519"/>
    </location>
</feature>
<dbReference type="Gene3D" id="2.130.10.10">
    <property type="entry name" value="YVTN repeat-like/Quinoprotein amine dehydrogenase"/>
    <property type="match status" value="1"/>
</dbReference>
<dbReference type="GO" id="GO:0034511">
    <property type="term" value="F:U3 snoRNA binding"/>
    <property type="evidence" value="ECO:0007669"/>
    <property type="project" value="InterPro"/>
</dbReference>
<feature type="repeat" description="WD" evidence="5">
    <location>
        <begin position="266"/>
        <end position="307"/>
    </location>
</feature>
<dbReference type="OrthoDB" id="189968at2759"/>
<evidence type="ECO:0000256" key="1">
    <source>
        <dbReference type="ARBA" id="ARBA00004123"/>
    </source>
</evidence>
<proteinExistence type="predicted"/>
<feature type="compositionally biased region" description="Low complexity" evidence="6">
    <location>
        <begin position="206"/>
        <end position="217"/>
    </location>
</feature>
<feature type="repeat" description="WD" evidence="5">
    <location>
        <begin position="328"/>
        <end position="371"/>
    </location>
</feature>
<dbReference type="SMART" id="SM00320">
    <property type="entry name" value="WD40"/>
    <property type="match status" value="6"/>
</dbReference>
<name>A0A316VSD0_9BASI</name>
<evidence type="ECO:0000256" key="5">
    <source>
        <dbReference type="PROSITE-ProRule" id="PRU00221"/>
    </source>
</evidence>
<dbReference type="STRING" id="1522189.A0A316VSD0"/>
<dbReference type="SUPFAM" id="SSF50978">
    <property type="entry name" value="WD40 repeat-like"/>
    <property type="match status" value="1"/>
</dbReference>
<evidence type="ECO:0000313" key="8">
    <source>
        <dbReference type="Proteomes" id="UP000245783"/>
    </source>
</evidence>
<feature type="repeat" description="WD" evidence="5">
    <location>
        <begin position="516"/>
        <end position="557"/>
    </location>
</feature>
<feature type="region of interest" description="Disordered" evidence="6">
    <location>
        <begin position="1"/>
        <end position="60"/>
    </location>
</feature>
<evidence type="ECO:0000313" key="7">
    <source>
        <dbReference type="EMBL" id="PWN40497.1"/>
    </source>
</evidence>
<dbReference type="InParanoid" id="A0A316VSD0"/>
<protein>
    <submittedName>
        <fullName evidence="7">WD40 repeat-like protein</fullName>
    </submittedName>
</protein>
<feature type="compositionally biased region" description="Basic residues" evidence="6">
    <location>
        <begin position="34"/>
        <end position="44"/>
    </location>
</feature>
<accession>A0A316VSD0</accession>
<dbReference type="AlphaFoldDB" id="A0A316VSD0"/>
<dbReference type="RefSeq" id="XP_025367657.1">
    <property type="nucleotide sequence ID" value="XM_025512312.1"/>
</dbReference>
<dbReference type="PANTHER" id="PTHR19865:SF0">
    <property type="entry name" value="U3 SMALL NUCLEOLAR RNA-INTERACTING PROTEIN 2"/>
    <property type="match status" value="1"/>
</dbReference>
<dbReference type="InterPro" id="IPR039241">
    <property type="entry name" value="Rrp9-like"/>
</dbReference>
<dbReference type="Proteomes" id="UP000245783">
    <property type="component" value="Unassembled WGS sequence"/>
</dbReference>
<feature type="repeat" description="WD" evidence="5">
    <location>
        <begin position="157"/>
        <end position="198"/>
    </location>
</feature>
<dbReference type="EMBL" id="KZ819415">
    <property type="protein sequence ID" value="PWN40497.1"/>
    <property type="molecule type" value="Genomic_DNA"/>
</dbReference>
<gene>
    <name evidence="7" type="ORF">IE81DRAFT_305056</name>
</gene>
<evidence type="ECO:0000256" key="4">
    <source>
        <dbReference type="ARBA" id="ARBA00023242"/>
    </source>
</evidence>
<evidence type="ECO:0000256" key="6">
    <source>
        <dbReference type="SAM" id="MobiDB-lite"/>
    </source>
</evidence>
<feature type="compositionally biased region" description="Low complexity" evidence="6">
    <location>
        <begin position="47"/>
        <end position="60"/>
    </location>
</feature>
<dbReference type="InterPro" id="IPR020472">
    <property type="entry name" value="WD40_PAC1"/>
</dbReference>
<keyword evidence="4" id="KW-0539">Nucleus</keyword>
<dbReference type="PRINTS" id="PR00320">
    <property type="entry name" value="GPROTEINBRPT"/>
</dbReference>
<dbReference type="GO" id="GO:0032040">
    <property type="term" value="C:small-subunit processome"/>
    <property type="evidence" value="ECO:0007669"/>
    <property type="project" value="TreeGrafter"/>
</dbReference>
<evidence type="ECO:0000256" key="2">
    <source>
        <dbReference type="ARBA" id="ARBA00022574"/>
    </source>
</evidence>